<dbReference type="EMBL" id="CYZV01000021">
    <property type="protein sequence ID" value="CUO34330.1"/>
    <property type="molecule type" value="Genomic_DNA"/>
</dbReference>
<accession>A0A174EEI9</accession>
<evidence type="ECO:0000313" key="1">
    <source>
        <dbReference type="EMBL" id="CUO34330.1"/>
    </source>
</evidence>
<organism evidence="1 2">
    <name type="scientific">Clostridium disporicum</name>
    <dbReference type="NCBI Taxonomy" id="84024"/>
    <lineage>
        <taxon>Bacteria</taxon>
        <taxon>Bacillati</taxon>
        <taxon>Bacillota</taxon>
        <taxon>Clostridia</taxon>
        <taxon>Eubacteriales</taxon>
        <taxon>Clostridiaceae</taxon>
        <taxon>Clostridium</taxon>
    </lineage>
</organism>
<reference evidence="1 2" key="1">
    <citation type="submission" date="2015-09" db="EMBL/GenBank/DDBJ databases">
        <authorList>
            <consortium name="Pathogen Informatics"/>
        </authorList>
    </citation>
    <scope>NUCLEOTIDE SEQUENCE [LARGE SCALE GENOMIC DNA]</scope>
    <source>
        <strain evidence="1 2">2789STDY5834855</strain>
    </source>
</reference>
<proteinExistence type="predicted"/>
<name>A0A174EEI9_9CLOT</name>
<dbReference type="Proteomes" id="UP000095558">
    <property type="component" value="Unassembled WGS sequence"/>
</dbReference>
<sequence>MAYEFDVKNKKVLFSNNVIRNFELFELEFITDAPKLCRAIRKEVEKVNDPERVISNCDKEYIKASFDKLDAPTNFRVRFCNKYNPENAVDIQITINEW</sequence>
<gene>
    <name evidence="1" type="ORF">ERS852470_02067</name>
</gene>
<evidence type="ECO:0000313" key="2">
    <source>
        <dbReference type="Proteomes" id="UP000095558"/>
    </source>
</evidence>
<dbReference type="AlphaFoldDB" id="A0A174EEI9"/>
<dbReference type="OrthoDB" id="9913477at2"/>
<protein>
    <submittedName>
        <fullName evidence="1">Uncharacterized protein</fullName>
    </submittedName>
</protein>
<dbReference type="RefSeq" id="WP_055276751.1">
    <property type="nucleotide sequence ID" value="NZ_CYZV01000021.1"/>
</dbReference>